<dbReference type="OrthoDB" id="263283at2759"/>
<protein>
    <recommendedName>
        <fullName evidence="2">tRNA(Phe) 7-[(3-amino-3-carboxypropyl)-4-demethylwyosine(37)-N(4)]-methyltransferase</fullName>
        <ecNumber evidence="2">2.1.1.282</ecNumber>
    </recommendedName>
    <alternativeName>
        <fullName evidence="7">tRNA(Phe) 7-((3-amino-3-carboxypropyl)-4-demethylwyosine(37)-N(4))-methyltransferase</fullName>
    </alternativeName>
</protein>
<keyword evidence="3" id="KW-0489">Methyltransferase</keyword>
<evidence type="ECO:0000313" key="11">
    <source>
        <dbReference type="EMBL" id="CAF9912455.1"/>
    </source>
</evidence>
<dbReference type="EMBL" id="CAJPDS010000011">
    <property type="protein sequence ID" value="CAF9912455.1"/>
    <property type="molecule type" value="Genomic_DNA"/>
</dbReference>
<dbReference type="PANTHER" id="PTHR48418:SF1">
    <property type="entry name" value="TRNA WYBUTOSINE-SYNTHESIZING PROTEIN 3"/>
    <property type="match status" value="1"/>
</dbReference>
<dbReference type="InterPro" id="IPR036602">
    <property type="entry name" value="tRNA_yW-synthesising-like_sf"/>
</dbReference>
<dbReference type="GO" id="GO:0008168">
    <property type="term" value="F:methyltransferase activity"/>
    <property type="evidence" value="ECO:0007669"/>
    <property type="project" value="UniProtKB-KW"/>
</dbReference>
<evidence type="ECO:0000256" key="4">
    <source>
        <dbReference type="ARBA" id="ARBA00022679"/>
    </source>
</evidence>
<evidence type="ECO:0000256" key="1">
    <source>
        <dbReference type="ARBA" id="ARBA00008569"/>
    </source>
</evidence>
<comment type="catalytic activity">
    <reaction evidence="8">
        <text>4-demethyl-7-[(3S)-3-amino-3-carboxypropyl]wyosine(37) in tRNA(Phe) + S-adenosyl-L-methionine = 7-[(3S)-3-amino-3-carboxypropyl]wyosine(37) in tRNA(Phe) + S-adenosyl-L-homocysteine + H(+)</text>
        <dbReference type="Rhea" id="RHEA:36635"/>
        <dbReference type="Rhea" id="RHEA-COMP:10378"/>
        <dbReference type="Rhea" id="RHEA-COMP:10379"/>
        <dbReference type="ChEBI" id="CHEBI:15378"/>
        <dbReference type="ChEBI" id="CHEBI:57856"/>
        <dbReference type="ChEBI" id="CHEBI:59789"/>
        <dbReference type="ChEBI" id="CHEBI:73543"/>
        <dbReference type="ChEBI" id="CHEBI:73550"/>
        <dbReference type="EC" id="2.1.1.282"/>
    </reaction>
</comment>
<keyword evidence="6" id="KW-0819">tRNA processing</keyword>
<reference evidence="11" key="1">
    <citation type="submission" date="2021-03" db="EMBL/GenBank/DDBJ databases">
        <authorList>
            <person name="Tagirdzhanova G."/>
        </authorList>
    </citation>
    <scope>NUCLEOTIDE SEQUENCE</scope>
</reference>
<evidence type="ECO:0000256" key="6">
    <source>
        <dbReference type="ARBA" id="ARBA00022694"/>
    </source>
</evidence>
<sequence>MPPRFGSSQSSASAPAILPLFAHKKHQIISKLLAPAETYTDLSPKGSVDDRIVDLIDRINKLEGIVTTSSCAGRISVFLEGVKPDNLKQNDLPAQSENGEQTMEYGDEVENNSHMKQAAVPGGKGKGGRWLFVSHDPVAVPVQQNPDDTSLSTLFGLSQIKDRQSQPGADSRFVKFQFEPMILHIMTASLNHAQPVLSSAIDAGFRESGIQSLKNLDDINAFPMVAIRTSGLALSSLIGFAANHTNGAEIVHAIVDESHLSLLLQLANSRFEANAERTQRFEENLFQKIKSRQQLDPDWEDSKTRQERKRAEGLREQERRKALLGSDKEG</sequence>
<gene>
    <name evidence="11" type="ORF">HETSPECPRED_000943</name>
</gene>
<evidence type="ECO:0000259" key="10">
    <source>
        <dbReference type="Pfam" id="PF02676"/>
    </source>
</evidence>
<dbReference type="Proteomes" id="UP000664521">
    <property type="component" value="Unassembled WGS sequence"/>
</dbReference>
<feature type="region of interest" description="Disordered" evidence="9">
    <location>
        <begin position="292"/>
        <end position="330"/>
    </location>
</feature>
<comment type="caution">
    <text evidence="11">The sequence shown here is derived from an EMBL/GenBank/DDBJ whole genome shotgun (WGS) entry which is preliminary data.</text>
</comment>
<dbReference type="GO" id="GO:0008033">
    <property type="term" value="P:tRNA processing"/>
    <property type="evidence" value="ECO:0007669"/>
    <property type="project" value="UniProtKB-KW"/>
</dbReference>
<proteinExistence type="inferred from homology"/>
<evidence type="ECO:0000256" key="7">
    <source>
        <dbReference type="ARBA" id="ARBA00030554"/>
    </source>
</evidence>
<dbReference type="GO" id="GO:0032259">
    <property type="term" value="P:methylation"/>
    <property type="evidence" value="ECO:0007669"/>
    <property type="project" value="UniProtKB-KW"/>
</dbReference>
<keyword evidence="5" id="KW-0949">S-adenosyl-L-methionine</keyword>
<dbReference type="Gene3D" id="3.30.1960.10">
    <property type="entry name" value="tRNA wybutosine-synthesizing-like"/>
    <property type="match status" value="1"/>
</dbReference>
<evidence type="ECO:0000313" key="12">
    <source>
        <dbReference type="Proteomes" id="UP000664521"/>
    </source>
</evidence>
<dbReference type="Pfam" id="PF02676">
    <property type="entry name" value="TYW3"/>
    <property type="match status" value="1"/>
</dbReference>
<dbReference type="AlphaFoldDB" id="A0A8H3IE00"/>
<evidence type="ECO:0000256" key="5">
    <source>
        <dbReference type="ARBA" id="ARBA00022691"/>
    </source>
</evidence>
<evidence type="ECO:0000256" key="9">
    <source>
        <dbReference type="SAM" id="MobiDB-lite"/>
    </source>
</evidence>
<evidence type="ECO:0000256" key="8">
    <source>
        <dbReference type="ARBA" id="ARBA00049202"/>
    </source>
</evidence>
<dbReference type="SUPFAM" id="SSF111278">
    <property type="entry name" value="SSo0622-like"/>
    <property type="match status" value="1"/>
</dbReference>
<dbReference type="EC" id="2.1.1.282" evidence="2"/>
<feature type="compositionally biased region" description="Basic and acidic residues" evidence="9">
    <location>
        <begin position="300"/>
        <end position="330"/>
    </location>
</feature>
<feature type="domain" description="tRNA wybutosine-synthesizing protein" evidence="10">
    <location>
        <begin position="24"/>
        <end position="285"/>
    </location>
</feature>
<name>A0A8H3IE00_9LECA</name>
<accession>A0A8H3IE00</accession>
<keyword evidence="12" id="KW-1185">Reference proteome</keyword>
<evidence type="ECO:0000256" key="3">
    <source>
        <dbReference type="ARBA" id="ARBA00022603"/>
    </source>
</evidence>
<dbReference type="InterPro" id="IPR003827">
    <property type="entry name" value="tRNA_yW-synthesising"/>
</dbReference>
<keyword evidence="4" id="KW-0808">Transferase</keyword>
<dbReference type="PANTHER" id="PTHR48418">
    <property type="entry name" value="TRNA WYBUTOSINE-SYNTHESIZING PROTEIN 3"/>
    <property type="match status" value="1"/>
</dbReference>
<organism evidence="11 12">
    <name type="scientific">Heterodermia speciosa</name>
    <dbReference type="NCBI Taxonomy" id="116794"/>
    <lineage>
        <taxon>Eukaryota</taxon>
        <taxon>Fungi</taxon>
        <taxon>Dikarya</taxon>
        <taxon>Ascomycota</taxon>
        <taxon>Pezizomycotina</taxon>
        <taxon>Lecanoromycetes</taxon>
        <taxon>OSLEUM clade</taxon>
        <taxon>Lecanoromycetidae</taxon>
        <taxon>Caliciales</taxon>
        <taxon>Physciaceae</taxon>
        <taxon>Heterodermia</taxon>
    </lineage>
</organism>
<comment type="similarity">
    <text evidence="1">Belongs to the TYW3 family.</text>
</comment>
<evidence type="ECO:0000256" key="2">
    <source>
        <dbReference type="ARBA" id="ARBA00012750"/>
    </source>
</evidence>